<organism evidence="4 5">
    <name type="scientific">[Candida] railenensis</name>
    <dbReference type="NCBI Taxonomy" id="45579"/>
    <lineage>
        <taxon>Eukaryota</taxon>
        <taxon>Fungi</taxon>
        <taxon>Dikarya</taxon>
        <taxon>Ascomycota</taxon>
        <taxon>Saccharomycotina</taxon>
        <taxon>Pichiomycetes</taxon>
        <taxon>Debaryomycetaceae</taxon>
        <taxon>Kurtzmaniella</taxon>
    </lineage>
</organism>
<sequence>MNSSSDNQVSFILNINKYVIQDVDTVIKSEKPVAAIPDNSSVPFQKSTSTTSTTSSTTKSPVLSPSSTSTGTAPPSTSTSADAQQQSYDSVFPVKLTVSCANNAYSVYKEILKIVSSDEELFKLNLNIKKDIELINSSIIICLATKVTAQKLYQLLHDKYSDQSTDISLKFNYDSCISHPGNIFIKNLSTNLITEQNLFEHFQQNSKYNSLNSVKLFPQDNNESFAFLNFDNHLDADYLISNSSEEAESNPFHHDSRRNIYINRYISRRERKLRQQSKDFVNDELEMNFNGISITSPPVSPPAGLQTSASTASHTGAGNNANSSTSSNNHDYSTIFIENLGQFITEVNPSIESIERVLNKFEIFGEISSAFFPLVPVEDSNGAQDGTSDFKLANFGYIDFEYSENNVNSLKALYYLSDLTTTEFFKFTKKDVYDIKDDMLLVKEDIDEVTVPAAAKDIEDLVTVENAFADEDDDQFDLSDGDDGTPCTGDSQGSTSTAATSVSIQNGSNDYIGASSVKLQLSIGQHKHNSNLYQYNPEQFVFTTGLNFDKTSSIETMSPQLHNTILNKFLKKSNYQETNIYVNNFPILFENDDQLWESFWMQFGSNDSPNKGIKSARIIKPQFYSGKNGKDNASINSNTSVGKIGFVFYQDFKMALRAILLTNNKSIAKNDDNEDHKISISTSFALQKSSHNNSHNNNHSGMPVMNGGNSSGSFSYGSNNGNNVHYFNSLPAYKRFSLPTSLPNGASNSAVVAAATAAAAAALQQHQQQQQPHLPRQDSMMNWQSLVPPTDYQNYYYHPYVNFTYGYPHGFLSSRMSFEDRSPGGPESEEYSEALETNSPPNGLYAPYFQSPPVSSPIFNEAYIDNSNVPQHHPIMYGPPGIPPSAQGPPPHMVPIYPYYSPTGGVNQNTKPVSGKNTRSREKD</sequence>
<evidence type="ECO:0000313" key="4">
    <source>
        <dbReference type="EMBL" id="CAH2354675.1"/>
    </source>
</evidence>
<dbReference type="Pfam" id="PF00076">
    <property type="entry name" value="RRM_1"/>
    <property type="match status" value="1"/>
</dbReference>
<feature type="compositionally biased region" description="Polar residues" evidence="2">
    <location>
        <begin position="488"/>
        <end position="500"/>
    </location>
</feature>
<evidence type="ECO:0000256" key="2">
    <source>
        <dbReference type="SAM" id="MobiDB-lite"/>
    </source>
</evidence>
<feature type="compositionally biased region" description="Low complexity" evidence="2">
    <location>
        <begin position="47"/>
        <end position="84"/>
    </location>
</feature>
<feature type="region of interest" description="Disordered" evidence="2">
    <location>
        <begin position="296"/>
        <end position="328"/>
    </location>
</feature>
<feature type="domain" description="RRM" evidence="3">
    <location>
        <begin position="181"/>
        <end position="267"/>
    </location>
</feature>
<dbReference type="PROSITE" id="PS50102">
    <property type="entry name" value="RRM"/>
    <property type="match status" value="1"/>
</dbReference>
<dbReference type="CDD" id="cd00590">
    <property type="entry name" value="RRM_SF"/>
    <property type="match status" value="1"/>
</dbReference>
<feature type="region of interest" description="Disordered" evidence="2">
    <location>
        <begin position="37"/>
        <end position="84"/>
    </location>
</feature>
<dbReference type="GO" id="GO:0003723">
    <property type="term" value="F:RNA binding"/>
    <property type="evidence" value="ECO:0007669"/>
    <property type="project" value="UniProtKB-UniRule"/>
</dbReference>
<dbReference type="InterPro" id="IPR012677">
    <property type="entry name" value="Nucleotide-bd_a/b_plait_sf"/>
</dbReference>
<proteinExistence type="predicted"/>
<dbReference type="OrthoDB" id="4083013at2759"/>
<dbReference type="EMBL" id="CAKXYY010000018">
    <property type="protein sequence ID" value="CAH2354675.1"/>
    <property type="molecule type" value="Genomic_DNA"/>
</dbReference>
<feature type="compositionally biased region" description="Pro residues" evidence="2">
    <location>
        <begin position="880"/>
        <end position="893"/>
    </location>
</feature>
<protein>
    <recommendedName>
        <fullName evidence="3">RRM domain-containing protein</fullName>
    </recommendedName>
</protein>
<name>A0A9P0W065_9ASCO</name>
<dbReference type="Gene3D" id="3.30.70.330">
    <property type="match status" value="1"/>
</dbReference>
<reference evidence="4" key="1">
    <citation type="submission" date="2022-03" db="EMBL/GenBank/DDBJ databases">
        <authorList>
            <person name="Legras J.-L."/>
            <person name="Devillers H."/>
            <person name="Grondin C."/>
        </authorList>
    </citation>
    <scope>NUCLEOTIDE SEQUENCE</scope>
    <source>
        <strain evidence="4">CLIB 1423</strain>
    </source>
</reference>
<accession>A0A9P0W065</accession>
<dbReference type="SUPFAM" id="SSF54928">
    <property type="entry name" value="RNA-binding domain, RBD"/>
    <property type="match status" value="1"/>
</dbReference>
<feature type="region of interest" description="Disordered" evidence="2">
    <location>
        <begin position="877"/>
        <end position="924"/>
    </location>
</feature>
<gene>
    <name evidence="4" type="ORF">CLIB1423_18S01134</name>
</gene>
<keyword evidence="1" id="KW-0694">RNA-binding</keyword>
<feature type="region of interest" description="Disordered" evidence="2">
    <location>
        <begin position="817"/>
        <end position="847"/>
    </location>
</feature>
<feature type="compositionally biased region" description="Low complexity" evidence="2">
    <location>
        <begin position="315"/>
        <end position="328"/>
    </location>
</feature>
<keyword evidence="5" id="KW-1185">Reference proteome</keyword>
<feature type="region of interest" description="Disordered" evidence="2">
    <location>
        <begin position="473"/>
        <end position="500"/>
    </location>
</feature>
<dbReference type="InterPro" id="IPR035979">
    <property type="entry name" value="RBD_domain_sf"/>
</dbReference>
<dbReference type="AlphaFoldDB" id="A0A9P0W065"/>
<evidence type="ECO:0000313" key="5">
    <source>
        <dbReference type="Proteomes" id="UP000837801"/>
    </source>
</evidence>
<evidence type="ECO:0000259" key="3">
    <source>
        <dbReference type="PROSITE" id="PS50102"/>
    </source>
</evidence>
<feature type="compositionally biased region" description="Polar residues" evidence="2">
    <location>
        <begin position="904"/>
        <end position="917"/>
    </location>
</feature>
<feature type="compositionally biased region" description="Acidic residues" evidence="2">
    <location>
        <begin position="473"/>
        <end position="483"/>
    </location>
</feature>
<comment type="caution">
    <text evidence="4">The sequence shown here is derived from an EMBL/GenBank/DDBJ whole genome shotgun (WGS) entry which is preliminary data.</text>
</comment>
<dbReference type="InterPro" id="IPR000504">
    <property type="entry name" value="RRM_dom"/>
</dbReference>
<evidence type="ECO:0000256" key="1">
    <source>
        <dbReference type="PROSITE-ProRule" id="PRU00176"/>
    </source>
</evidence>
<dbReference type="Proteomes" id="UP000837801">
    <property type="component" value="Unassembled WGS sequence"/>
</dbReference>
<feature type="compositionally biased region" description="Polar residues" evidence="2">
    <location>
        <begin position="305"/>
        <end position="314"/>
    </location>
</feature>